<accession>A0A5P3XBA4</accession>
<dbReference type="GO" id="GO:0071555">
    <property type="term" value="P:cell wall organization"/>
    <property type="evidence" value="ECO:0007669"/>
    <property type="project" value="UniProtKB-KW"/>
</dbReference>
<sequence length="158" mass="17782">MLYDSIHSELIVDGLYTENRGMKEGNLQVVRETNMDACLVELGFITNEGDYSLMMNNKDRFAKAIAKGICKFNRVTWKESESPGEGFANGDYSGRKARVTADALNVRWDRGTEYDVIGQVKNGDIVNLQYCLNDWISIEGFSGNKGLGYVNTKYLELL</sequence>
<evidence type="ECO:0000256" key="1">
    <source>
        <dbReference type="ARBA" id="ARBA00022801"/>
    </source>
</evidence>
<reference evidence="4 5" key="1">
    <citation type="submission" date="2018-09" db="EMBL/GenBank/DDBJ databases">
        <title>A clostridial neurotoxin that targets Anopheles mosquitoes.</title>
        <authorList>
            <person name="Contreras E."/>
            <person name="Masuyer G."/>
            <person name="Qureshi N."/>
            <person name="Chawla S."/>
            <person name="Lim H.L."/>
            <person name="Chen J."/>
            <person name="Stenmark P."/>
            <person name="Gill S."/>
        </authorList>
    </citation>
    <scope>NUCLEOTIDE SEQUENCE [LARGE SCALE GENOMIC DNA]</scope>
    <source>
        <strain evidence="4 5">Cbm</strain>
    </source>
</reference>
<dbReference type="Gene3D" id="3.40.630.40">
    <property type="entry name" value="Zn-dependent exopeptidases"/>
    <property type="match status" value="1"/>
</dbReference>
<dbReference type="PANTHER" id="PTHR30404:SF0">
    <property type="entry name" value="N-ACETYLMURAMOYL-L-ALANINE AMIDASE AMIC"/>
    <property type="match status" value="1"/>
</dbReference>
<dbReference type="SUPFAM" id="SSF53187">
    <property type="entry name" value="Zn-dependent exopeptidases"/>
    <property type="match status" value="1"/>
</dbReference>
<dbReference type="Pfam" id="PF08239">
    <property type="entry name" value="SH3_3"/>
    <property type="match status" value="1"/>
</dbReference>
<name>A0A5P3XBA4_PARBF</name>
<evidence type="ECO:0000313" key="4">
    <source>
        <dbReference type="EMBL" id="QEZ67972.1"/>
    </source>
</evidence>
<dbReference type="InterPro" id="IPR003646">
    <property type="entry name" value="SH3-like_bac-type"/>
</dbReference>
<dbReference type="CDD" id="cd02696">
    <property type="entry name" value="MurNAc-LAA"/>
    <property type="match status" value="1"/>
</dbReference>
<feature type="domain" description="SH3b" evidence="3">
    <location>
        <begin position="94"/>
        <end position="158"/>
    </location>
</feature>
<gene>
    <name evidence="4" type="ORF">D4A35_03115</name>
</gene>
<keyword evidence="1" id="KW-0378">Hydrolase</keyword>
<keyword evidence="2" id="KW-0961">Cell wall biogenesis/degradation</keyword>
<dbReference type="Pfam" id="PF01520">
    <property type="entry name" value="Amidase_3"/>
    <property type="match status" value="1"/>
</dbReference>
<dbReference type="GO" id="GO:0008745">
    <property type="term" value="F:N-acetylmuramoyl-L-alanine amidase activity"/>
    <property type="evidence" value="ECO:0007669"/>
    <property type="project" value="InterPro"/>
</dbReference>
<dbReference type="SMART" id="SM00287">
    <property type="entry name" value="SH3b"/>
    <property type="match status" value="1"/>
</dbReference>
<dbReference type="RefSeq" id="WP_150885825.1">
    <property type="nucleotide sequence ID" value="NZ_CP032452.1"/>
</dbReference>
<dbReference type="InterPro" id="IPR002508">
    <property type="entry name" value="MurNAc-LAA_cat"/>
</dbReference>
<dbReference type="PANTHER" id="PTHR30404">
    <property type="entry name" value="N-ACETYLMURAMOYL-L-ALANINE AMIDASE"/>
    <property type="match status" value="1"/>
</dbReference>
<dbReference type="GO" id="GO:0030288">
    <property type="term" value="C:outer membrane-bounded periplasmic space"/>
    <property type="evidence" value="ECO:0007669"/>
    <property type="project" value="TreeGrafter"/>
</dbReference>
<proteinExistence type="predicted"/>
<dbReference type="GO" id="GO:0009253">
    <property type="term" value="P:peptidoglycan catabolic process"/>
    <property type="evidence" value="ECO:0007669"/>
    <property type="project" value="InterPro"/>
</dbReference>
<protein>
    <recommendedName>
        <fullName evidence="3">SH3b domain-containing protein</fullName>
    </recommendedName>
</protein>
<dbReference type="Proteomes" id="UP000326961">
    <property type="component" value="Chromosome"/>
</dbReference>
<dbReference type="AlphaFoldDB" id="A0A5P3XBA4"/>
<evidence type="ECO:0000259" key="3">
    <source>
        <dbReference type="PROSITE" id="PS51781"/>
    </source>
</evidence>
<dbReference type="Gene3D" id="2.30.30.40">
    <property type="entry name" value="SH3 Domains"/>
    <property type="match status" value="1"/>
</dbReference>
<evidence type="ECO:0000313" key="5">
    <source>
        <dbReference type="Proteomes" id="UP000326961"/>
    </source>
</evidence>
<dbReference type="SMART" id="SM00646">
    <property type="entry name" value="Ami_3"/>
    <property type="match status" value="1"/>
</dbReference>
<dbReference type="EMBL" id="CP032452">
    <property type="protein sequence ID" value="QEZ67972.1"/>
    <property type="molecule type" value="Genomic_DNA"/>
</dbReference>
<evidence type="ECO:0000256" key="2">
    <source>
        <dbReference type="ARBA" id="ARBA00023316"/>
    </source>
</evidence>
<dbReference type="PROSITE" id="PS51781">
    <property type="entry name" value="SH3B"/>
    <property type="match status" value="1"/>
</dbReference>
<organism evidence="4 5">
    <name type="scientific">Paraclostridium bifermentans</name>
    <name type="common">Clostridium bifermentans</name>
    <dbReference type="NCBI Taxonomy" id="1490"/>
    <lineage>
        <taxon>Bacteria</taxon>
        <taxon>Bacillati</taxon>
        <taxon>Bacillota</taxon>
        <taxon>Clostridia</taxon>
        <taxon>Peptostreptococcales</taxon>
        <taxon>Peptostreptococcaceae</taxon>
        <taxon>Paraclostridium</taxon>
    </lineage>
</organism>
<dbReference type="InterPro" id="IPR050695">
    <property type="entry name" value="N-acetylmuramoyl_amidase_3"/>
</dbReference>